<evidence type="ECO:0000313" key="2">
    <source>
        <dbReference type="Proteomes" id="UP001458880"/>
    </source>
</evidence>
<dbReference type="Proteomes" id="UP001458880">
    <property type="component" value="Unassembled WGS sequence"/>
</dbReference>
<accession>A0AAW1KFE9</accession>
<reference evidence="1 2" key="1">
    <citation type="journal article" date="2024" name="BMC Genomics">
        <title>De novo assembly and annotation of Popillia japonica's genome with initial clues to its potential as an invasive pest.</title>
        <authorList>
            <person name="Cucini C."/>
            <person name="Boschi S."/>
            <person name="Funari R."/>
            <person name="Cardaioli E."/>
            <person name="Iannotti N."/>
            <person name="Marturano G."/>
            <person name="Paoli F."/>
            <person name="Bruttini M."/>
            <person name="Carapelli A."/>
            <person name="Frati F."/>
            <person name="Nardi F."/>
        </authorList>
    </citation>
    <scope>NUCLEOTIDE SEQUENCE [LARGE SCALE GENOMIC DNA]</scope>
    <source>
        <strain evidence="1">DMR45628</strain>
    </source>
</reference>
<comment type="caution">
    <text evidence="1">The sequence shown here is derived from an EMBL/GenBank/DDBJ whole genome shotgun (WGS) entry which is preliminary data.</text>
</comment>
<keyword evidence="2" id="KW-1185">Reference proteome</keyword>
<proteinExistence type="predicted"/>
<evidence type="ECO:0000313" key="1">
    <source>
        <dbReference type="EMBL" id="KAK9717001.1"/>
    </source>
</evidence>
<gene>
    <name evidence="1" type="ORF">QE152_g24416</name>
</gene>
<sequence>MKRLKKGQCNSEISTVSINHVAFHKRQVNQTKNIVKYEEEDENINQEDSKDEVNCATEDMCVICGEFETNSELWIKCILCSEWAHKKVTWNEDLSCICDFFHPTYPCG</sequence>
<dbReference type="AlphaFoldDB" id="A0AAW1KFE9"/>
<protein>
    <submittedName>
        <fullName evidence="1">Uncharacterized protein</fullName>
    </submittedName>
</protein>
<organism evidence="1 2">
    <name type="scientific">Popillia japonica</name>
    <name type="common">Japanese beetle</name>
    <dbReference type="NCBI Taxonomy" id="7064"/>
    <lineage>
        <taxon>Eukaryota</taxon>
        <taxon>Metazoa</taxon>
        <taxon>Ecdysozoa</taxon>
        <taxon>Arthropoda</taxon>
        <taxon>Hexapoda</taxon>
        <taxon>Insecta</taxon>
        <taxon>Pterygota</taxon>
        <taxon>Neoptera</taxon>
        <taxon>Endopterygota</taxon>
        <taxon>Coleoptera</taxon>
        <taxon>Polyphaga</taxon>
        <taxon>Scarabaeiformia</taxon>
        <taxon>Scarabaeidae</taxon>
        <taxon>Rutelinae</taxon>
        <taxon>Popillia</taxon>
    </lineage>
</organism>
<name>A0AAW1KFE9_POPJA</name>
<dbReference type="EMBL" id="JASPKY010000248">
    <property type="protein sequence ID" value="KAK9717001.1"/>
    <property type="molecule type" value="Genomic_DNA"/>
</dbReference>